<sequence>MDRRQFLELATAGAASSLLVLPAYGQSKSSRIVIVSESNSNTLDVHTPGANRASYGLCMMTYDRLIRFGTKILPNGVPSYDYDKLEPQLAESWEIAPDNSAVVFKLKQGLKFHDGAPITARDVKWSFDRFVSVGGFPQRQMEQVSLTDVNQFEVVDERTFKIKLLKRDKLTLPSLAIVVPGVYNSELCKSRATTSDPWALEFTKVNSAGSGAYKVESFKPDEQIILTRFADWQGGTLPKQERALYRSVPAAGTRRALVERADADVATDLPPRDVADIATAKKIKIESAPQANTLRYLALSTITKPFDDVRVRQAIAYALPYEKVIESAVYGRAKPMFGASTDAPRDASWPQPFPHSHDPDKAKALLADAGLAGGFETKLYFDAGAATVDEPAALIIQDALGKLGVKLTIEKIPDFFARRSQKNWPMAIDVFGAWFDGADFYFRWLWHGQNTVFNVASYKNPEMDKLLDAARQAREGGEYELIAKQFIKLAMTEVPYIPLYQPVLDVAVQQDVNGYVYMFHRQVDARTLAKV</sequence>
<reference evidence="6 7" key="1">
    <citation type="submission" date="2019-08" db="EMBL/GenBank/DDBJ databases">
        <title>Bradyrhizobium hipponensis sp. nov., a rhizobium isolated from a Lupinus angustifolius root nodule in Tunisia.</title>
        <authorList>
            <person name="Off K."/>
            <person name="Rejili M."/>
            <person name="Mars M."/>
            <person name="Brachmann A."/>
            <person name="Marin M."/>
        </authorList>
    </citation>
    <scope>NUCLEOTIDE SEQUENCE [LARGE SCALE GENOMIC DNA]</scope>
    <source>
        <strain evidence="6 7">CTAW71</strain>
    </source>
</reference>
<comment type="similarity">
    <text evidence="2">Belongs to the bacterial solute-binding protein 5 family.</text>
</comment>
<keyword evidence="3" id="KW-0813">Transport</keyword>
<dbReference type="EMBL" id="VSSS01000010">
    <property type="protein sequence ID" value="TYL98825.1"/>
    <property type="molecule type" value="Genomic_DNA"/>
</dbReference>
<dbReference type="SUPFAM" id="SSF53850">
    <property type="entry name" value="Periplasmic binding protein-like II"/>
    <property type="match status" value="1"/>
</dbReference>
<comment type="caution">
    <text evidence="6">The sequence shown here is derived from an EMBL/GenBank/DDBJ whole genome shotgun (WGS) entry which is preliminary data.</text>
</comment>
<dbReference type="InterPro" id="IPR030678">
    <property type="entry name" value="Peptide/Ni-bd"/>
</dbReference>
<feature type="domain" description="Solute-binding protein family 5" evidence="5">
    <location>
        <begin position="84"/>
        <end position="451"/>
    </location>
</feature>
<keyword evidence="7" id="KW-1185">Reference proteome</keyword>
<dbReference type="Pfam" id="PF00496">
    <property type="entry name" value="SBP_bac_5"/>
    <property type="match status" value="1"/>
</dbReference>
<organism evidence="6 7">
    <name type="scientific">Bradyrhizobium rifense</name>
    <dbReference type="NCBI Taxonomy" id="515499"/>
    <lineage>
        <taxon>Bacteria</taxon>
        <taxon>Pseudomonadati</taxon>
        <taxon>Pseudomonadota</taxon>
        <taxon>Alphaproteobacteria</taxon>
        <taxon>Hyphomicrobiales</taxon>
        <taxon>Nitrobacteraceae</taxon>
        <taxon>Bradyrhizobium</taxon>
    </lineage>
</organism>
<dbReference type="InterPro" id="IPR039424">
    <property type="entry name" value="SBP_5"/>
</dbReference>
<comment type="subcellular location">
    <subcellularLocation>
        <location evidence="1">Periplasm</location>
    </subcellularLocation>
</comment>
<dbReference type="FunFam" id="3.90.76.10:FF:000007">
    <property type="entry name" value="Dipeptide ABC transporter periplasmic dipeptide-binding protein"/>
    <property type="match status" value="1"/>
</dbReference>
<dbReference type="GO" id="GO:0030288">
    <property type="term" value="C:outer membrane-bounded periplasmic space"/>
    <property type="evidence" value="ECO:0007669"/>
    <property type="project" value="UniProtKB-ARBA"/>
</dbReference>
<evidence type="ECO:0000256" key="1">
    <source>
        <dbReference type="ARBA" id="ARBA00004418"/>
    </source>
</evidence>
<dbReference type="Gene3D" id="3.10.105.10">
    <property type="entry name" value="Dipeptide-binding Protein, Domain 3"/>
    <property type="match status" value="1"/>
</dbReference>
<evidence type="ECO:0000313" key="7">
    <source>
        <dbReference type="Proteomes" id="UP000324758"/>
    </source>
</evidence>
<evidence type="ECO:0000313" key="6">
    <source>
        <dbReference type="EMBL" id="TYL98825.1"/>
    </source>
</evidence>
<dbReference type="PANTHER" id="PTHR30290:SF10">
    <property type="entry name" value="PERIPLASMIC OLIGOPEPTIDE-BINDING PROTEIN-RELATED"/>
    <property type="match status" value="1"/>
</dbReference>
<accession>A0A5D3KMI9</accession>
<dbReference type="AlphaFoldDB" id="A0A5D3KMI9"/>
<dbReference type="Proteomes" id="UP000324758">
    <property type="component" value="Unassembled WGS sequence"/>
</dbReference>
<keyword evidence="4" id="KW-0732">Signal</keyword>
<dbReference type="Gene3D" id="3.90.76.10">
    <property type="entry name" value="Dipeptide-binding Protein, Domain 1"/>
    <property type="match status" value="1"/>
</dbReference>
<dbReference type="GO" id="GO:0043190">
    <property type="term" value="C:ATP-binding cassette (ABC) transporter complex"/>
    <property type="evidence" value="ECO:0007669"/>
    <property type="project" value="InterPro"/>
</dbReference>
<evidence type="ECO:0000256" key="2">
    <source>
        <dbReference type="ARBA" id="ARBA00005695"/>
    </source>
</evidence>
<evidence type="ECO:0000259" key="5">
    <source>
        <dbReference type="Pfam" id="PF00496"/>
    </source>
</evidence>
<proteinExistence type="inferred from homology"/>
<protein>
    <submittedName>
        <fullName evidence="6">ABC transporter substrate-binding protein</fullName>
    </submittedName>
</protein>
<name>A0A5D3KMI9_9BRAD</name>
<gene>
    <name evidence="6" type="ORF">FXB40_04675</name>
</gene>
<dbReference type="GO" id="GO:1904680">
    <property type="term" value="F:peptide transmembrane transporter activity"/>
    <property type="evidence" value="ECO:0007669"/>
    <property type="project" value="TreeGrafter"/>
</dbReference>
<dbReference type="CDD" id="cd08512">
    <property type="entry name" value="PBP2_NikA_DppA_OppA_like_7"/>
    <property type="match status" value="1"/>
</dbReference>
<dbReference type="InterPro" id="IPR000914">
    <property type="entry name" value="SBP_5_dom"/>
</dbReference>
<evidence type="ECO:0000256" key="4">
    <source>
        <dbReference type="ARBA" id="ARBA00022729"/>
    </source>
</evidence>
<evidence type="ECO:0000256" key="3">
    <source>
        <dbReference type="ARBA" id="ARBA00022448"/>
    </source>
</evidence>
<dbReference type="PIRSF" id="PIRSF002741">
    <property type="entry name" value="MppA"/>
    <property type="match status" value="1"/>
</dbReference>
<dbReference type="Gene3D" id="3.40.190.10">
    <property type="entry name" value="Periplasmic binding protein-like II"/>
    <property type="match status" value="1"/>
</dbReference>
<dbReference type="GO" id="GO:0015833">
    <property type="term" value="P:peptide transport"/>
    <property type="evidence" value="ECO:0007669"/>
    <property type="project" value="TreeGrafter"/>
</dbReference>
<dbReference type="PANTHER" id="PTHR30290">
    <property type="entry name" value="PERIPLASMIC BINDING COMPONENT OF ABC TRANSPORTER"/>
    <property type="match status" value="1"/>
</dbReference>